<feature type="domain" description="Ubiquitin-like protease family profile" evidence="6">
    <location>
        <begin position="222"/>
        <end position="400"/>
    </location>
</feature>
<reference evidence="8" key="2">
    <citation type="submission" date="2009-11" db="EMBL/GenBank/DDBJ databases">
        <title>The Genome Sequence of Allomyces macrogynus strain ATCC 38327.</title>
        <authorList>
            <consortium name="The Broad Institute Genome Sequencing Platform"/>
            <person name="Russ C."/>
            <person name="Cuomo C."/>
            <person name="Shea T."/>
            <person name="Young S.K."/>
            <person name="Zeng Q."/>
            <person name="Koehrsen M."/>
            <person name="Haas B."/>
            <person name="Borodovsky M."/>
            <person name="Guigo R."/>
            <person name="Alvarado L."/>
            <person name="Berlin A."/>
            <person name="Borenstein D."/>
            <person name="Chen Z."/>
            <person name="Engels R."/>
            <person name="Freedman E."/>
            <person name="Gellesch M."/>
            <person name="Goldberg J."/>
            <person name="Griggs A."/>
            <person name="Gujja S."/>
            <person name="Heiman D."/>
            <person name="Hepburn T."/>
            <person name="Howarth C."/>
            <person name="Jen D."/>
            <person name="Larson L."/>
            <person name="Lewis B."/>
            <person name="Mehta T."/>
            <person name="Park D."/>
            <person name="Pearson M."/>
            <person name="Roberts A."/>
            <person name="Saif S."/>
            <person name="Shenoy N."/>
            <person name="Sisk P."/>
            <person name="Stolte C."/>
            <person name="Sykes S."/>
            <person name="Walk T."/>
            <person name="White J."/>
            <person name="Yandava C."/>
            <person name="Burger G."/>
            <person name="Gray M.W."/>
            <person name="Holland P.W.H."/>
            <person name="King N."/>
            <person name="Lang F.B.F."/>
            <person name="Roger A.J."/>
            <person name="Ruiz-Trillo I."/>
            <person name="Lander E."/>
            <person name="Nusbaum C."/>
        </authorList>
    </citation>
    <scope>NUCLEOTIDE SEQUENCE [LARGE SCALE GENOMIC DNA]</scope>
    <source>
        <strain evidence="8">ATCC 38327</strain>
    </source>
</reference>
<name>A0A0L0TC79_ALLM3</name>
<feature type="compositionally biased region" description="Basic residues" evidence="5">
    <location>
        <begin position="1"/>
        <end position="11"/>
    </location>
</feature>
<evidence type="ECO:0000256" key="1">
    <source>
        <dbReference type="ARBA" id="ARBA00005234"/>
    </source>
</evidence>
<comment type="similarity">
    <text evidence="1">Belongs to the peptidase C48 family.</text>
</comment>
<dbReference type="GO" id="GO:0006508">
    <property type="term" value="P:proteolysis"/>
    <property type="evidence" value="ECO:0007669"/>
    <property type="project" value="UniProtKB-KW"/>
</dbReference>
<dbReference type="Pfam" id="PF02902">
    <property type="entry name" value="Peptidase_C48"/>
    <property type="match status" value="1"/>
</dbReference>
<feature type="region of interest" description="Disordered" evidence="5">
    <location>
        <begin position="1"/>
        <end position="138"/>
    </location>
</feature>
<organism evidence="7 8">
    <name type="scientific">Allomyces macrogynus (strain ATCC 38327)</name>
    <name type="common">Allomyces javanicus var. macrogynus</name>
    <dbReference type="NCBI Taxonomy" id="578462"/>
    <lineage>
        <taxon>Eukaryota</taxon>
        <taxon>Fungi</taxon>
        <taxon>Fungi incertae sedis</taxon>
        <taxon>Blastocladiomycota</taxon>
        <taxon>Blastocladiomycetes</taxon>
        <taxon>Blastocladiales</taxon>
        <taxon>Blastocladiaceae</taxon>
        <taxon>Allomyces</taxon>
    </lineage>
</organism>
<protein>
    <recommendedName>
        <fullName evidence="6">Ubiquitin-like protease family profile domain-containing protein</fullName>
    </recommendedName>
</protein>
<evidence type="ECO:0000313" key="7">
    <source>
        <dbReference type="EMBL" id="KNE72321.1"/>
    </source>
</evidence>
<dbReference type="EMBL" id="GG745379">
    <property type="protein sequence ID" value="KNE72321.1"/>
    <property type="molecule type" value="Genomic_DNA"/>
</dbReference>
<accession>A0A0L0TC79</accession>
<keyword evidence="3" id="KW-0378">Hydrolase</keyword>
<dbReference type="InterPro" id="IPR038765">
    <property type="entry name" value="Papain-like_cys_pep_sf"/>
</dbReference>
<keyword evidence="4" id="KW-0788">Thiol protease</keyword>
<evidence type="ECO:0000259" key="6">
    <source>
        <dbReference type="PROSITE" id="PS50600"/>
    </source>
</evidence>
<keyword evidence="2" id="KW-0645">Protease</keyword>
<dbReference type="GO" id="GO:0016926">
    <property type="term" value="P:protein desumoylation"/>
    <property type="evidence" value="ECO:0007669"/>
    <property type="project" value="TreeGrafter"/>
</dbReference>
<evidence type="ECO:0000313" key="8">
    <source>
        <dbReference type="Proteomes" id="UP000054350"/>
    </source>
</evidence>
<dbReference type="eggNOG" id="KOG0778">
    <property type="taxonomic scope" value="Eukaryota"/>
</dbReference>
<dbReference type="STRING" id="578462.A0A0L0TC79"/>
<gene>
    <name evidence="7" type="ORF">AMAG_16807</name>
</gene>
<evidence type="ECO:0000256" key="5">
    <source>
        <dbReference type="SAM" id="MobiDB-lite"/>
    </source>
</evidence>
<sequence length="521" mass="56599">MGSKRLQKKRTAPTADGDRPLPSKRLATCSSNTLAAKVLDSPTPRRSLRTRGVPSPDSIPSAKPARPPKARTRSTINQPVTTATMTTDAFDVTSLRQAVPTATNAPPRPTRRSARSKSPERPLSTAAAVPKPAPKKKSVEVISLLSSSDDESSDDDPALSTAPAPWRSTADLVHDASVFPNPFTLSRAQDAQLDNYLVTISPRRGGARVPPTAIINAVDQKYVIRRSDIDALISDQWLNDEIIMAFLARTWQRVADPTNVHVFNTFFYPQFTTHGYDRVRTWLRSPASKYRLLVVPINFNNRHWALATIEFPGPILSMYDSLPSSHSAEKVLRTLADYLEAEAHDPMKHAVPDEAGPVDPITVSAGDSLDHMTLRQPRHGCTQSDGSSCGVFTVAFGVCKLLGLPVAPTTFAQHMQAGFRRRMAYEVVGNVMLQFGAAALTSGPRPPRRTGSEPAVPGKAPDATAPMPDVTVAVKEPVETSKKAARKTTTKTAMKKGAVPNDAGRGTRSHHQLPPFNHLHR</sequence>
<feature type="region of interest" description="Disordered" evidence="5">
    <location>
        <begin position="440"/>
        <end position="521"/>
    </location>
</feature>
<dbReference type="PANTHER" id="PTHR12606">
    <property type="entry name" value="SENTRIN/SUMO-SPECIFIC PROTEASE"/>
    <property type="match status" value="1"/>
</dbReference>
<evidence type="ECO:0000256" key="4">
    <source>
        <dbReference type="ARBA" id="ARBA00022807"/>
    </source>
</evidence>
<feature type="compositionally biased region" description="Polar residues" evidence="5">
    <location>
        <begin position="76"/>
        <end position="87"/>
    </location>
</feature>
<reference evidence="7 8" key="1">
    <citation type="submission" date="2009-11" db="EMBL/GenBank/DDBJ databases">
        <title>Annotation of Allomyces macrogynus ATCC 38327.</title>
        <authorList>
            <consortium name="The Broad Institute Genome Sequencing Platform"/>
            <person name="Russ C."/>
            <person name="Cuomo C."/>
            <person name="Burger G."/>
            <person name="Gray M.W."/>
            <person name="Holland P.W.H."/>
            <person name="King N."/>
            <person name="Lang F.B.F."/>
            <person name="Roger A.J."/>
            <person name="Ruiz-Trillo I."/>
            <person name="Young S.K."/>
            <person name="Zeng Q."/>
            <person name="Gargeya S."/>
            <person name="Fitzgerald M."/>
            <person name="Haas B."/>
            <person name="Abouelleil A."/>
            <person name="Alvarado L."/>
            <person name="Arachchi H.M."/>
            <person name="Berlin A."/>
            <person name="Chapman S.B."/>
            <person name="Gearin G."/>
            <person name="Goldberg J."/>
            <person name="Griggs A."/>
            <person name="Gujja S."/>
            <person name="Hansen M."/>
            <person name="Heiman D."/>
            <person name="Howarth C."/>
            <person name="Larimer J."/>
            <person name="Lui A."/>
            <person name="MacDonald P.J.P."/>
            <person name="McCowen C."/>
            <person name="Montmayeur A."/>
            <person name="Murphy C."/>
            <person name="Neiman D."/>
            <person name="Pearson M."/>
            <person name="Priest M."/>
            <person name="Roberts A."/>
            <person name="Saif S."/>
            <person name="Shea T."/>
            <person name="Sisk P."/>
            <person name="Stolte C."/>
            <person name="Sykes S."/>
            <person name="Wortman J."/>
            <person name="Nusbaum C."/>
            <person name="Birren B."/>
        </authorList>
    </citation>
    <scope>NUCLEOTIDE SEQUENCE [LARGE SCALE GENOMIC DNA]</scope>
    <source>
        <strain evidence="7 8">ATCC 38327</strain>
    </source>
</reference>
<dbReference type="PROSITE" id="PS50600">
    <property type="entry name" value="ULP_PROTEASE"/>
    <property type="match status" value="1"/>
</dbReference>
<dbReference type="SUPFAM" id="SSF54001">
    <property type="entry name" value="Cysteine proteinases"/>
    <property type="match status" value="1"/>
</dbReference>
<dbReference type="Proteomes" id="UP000054350">
    <property type="component" value="Unassembled WGS sequence"/>
</dbReference>
<dbReference type="AlphaFoldDB" id="A0A0L0TC79"/>
<dbReference type="GO" id="GO:0005634">
    <property type="term" value="C:nucleus"/>
    <property type="evidence" value="ECO:0007669"/>
    <property type="project" value="TreeGrafter"/>
</dbReference>
<dbReference type="Gene3D" id="3.40.395.10">
    <property type="entry name" value="Adenoviral Proteinase, Chain A"/>
    <property type="match status" value="1"/>
</dbReference>
<feature type="region of interest" description="Disordered" evidence="5">
    <location>
        <begin position="145"/>
        <end position="164"/>
    </location>
</feature>
<dbReference type="VEuPathDB" id="FungiDB:AMAG_16807"/>
<dbReference type="InterPro" id="IPR003653">
    <property type="entry name" value="Peptidase_C48_C"/>
</dbReference>
<feature type="compositionally biased region" description="Acidic residues" evidence="5">
    <location>
        <begin position="148"/>
        <end position="157"/>
    </location>
</feature>
<dbReference type="GO" id="GO:0016929">
    <property type="term" value="F:deSUMOylase activity"/>
    <property type="evidence" value="ECO:0007669"/>
    <property type="project" value="TreeGrafter"/>
</dbReference>
<evidence type="ECO:0000256" key="2">
    <source>
        <dbReference type="ARBA" id="ARBA00022670"/>
    </source>
</evidence>
<keyword evidence="8" id="KW-1185">Reference proteome</keyword>
<evidence type="ECO:0000256" key="3">
    <source>
        <dbReference type="ARBA" id="ARBA00022801"/>
    </source>
</evidence>
<dbReference type="PANTHER" id="PTHR12606:SF141">
    <property type="entry name" value="GH15225P-RELATED"/>
    <property type="match status" value="1"/>
</dbReference>
<dbReference type="OrthoDB" id="1939479at2759"/>
<proteinExistence type="inferred from homology"/>